<dbReference type="Proteomes" id="UP000019132">
    <property type="component" value="Unassembled WGS sequence"/>
</dbReference>
<dbReference type="VEuPathDB" id="FungiDB:PYU1_G015013"/>
<dbReference type="EnsemblProtists" id="PYU1_T015044">
    <property type="protein sequence ID" value="PYU1_T015044"/>
    <property type="gene ID" value="PYU1_G015013"/>
</dbReference>
<reference evidence="2" key="1">
    <citation type="journal article" date="2010" name="Genome Biol.">
        <title>Genome sequence of the necrotrophic plant pathogen Pythium ultimum reveals original pathogenicity mechanisms and effector repertoire.</title>
        <authorList>
            <person name="Levesque C.A."/>
            <person name="Brouwer H."/>
            <person name="Cano L."/>
            <person name="Hamilton J.P."/>
            <person name="Holt C."/>
            <person name="Huitema E."/>
            <person name="Raffaele S."/>
            <person name="Robideau G.P."/>
            <person name="Thines M."/>
            <person name="Win J."/>
            <person name="Zerillo M.M."/>
            <person name="Beakes G.W."/>
            <person name="Boore J.L."/>
            <person name="Busam D."/>
            <person name="Dumas B."/>
            <person name="Ferriera S."/>
            <person name="Fuerstenberg S.I."/>
            <person name="Gachon C.M."/>
            <person name="Gaulin E."/>
            <person name="Govers F."/>
            <person name="Grenville-Briggs L."/>
            <person name="Horner N."/>
            <person name="Hostetler J."/>
            <person name="Jiang R.H."/>
            <person name="Johnson J."/>
            <person name="Krajaejun T."/>
            <person name="Lin H."/>
            <person name="Meijer H.J."/>
            <person name="Moore B."/>
            <person name="Morris P."/>
            <person name="Phuntmart V."/>
            <person name="Puiu D."/>
            <person name="Shetty J."/>
            <person name="Stajich J.E."/>
            <person name="Tripathy S."/>
            <person name="Wawra S."/>
            <person name="van West P."/>
            <person name="Whitty B.R."/>
            <person name="Coutinho P.M."/>
            <person name="Henrissat B."/>
            <person name="Martin F."/>
            <person name="Thomas P.D."/>
            <person name="Tyler B.M."/>
            <person name="De Vries R.P."/>
            <person name="Kamoun S."/>
            <person name="Yandell M."/>
            <person name="Tisserat N."/>
            <person name="Buell C.R."/>
        </authorList>
    </citation>
    <scope>NUCLEOTIDE SEQUENCE</scope>
    <source>
        <strain evidence="2">DAOM:BR144</strain>
    </source>
</reference>
<dbReference type="InParanoid" id="K3XCU5"/>
<dbReference type="AlphaFoldDB" id="K3XCU5"/>
<accession>K3XCU5</accession>
<reference evidence="2" key="2">
    <citation type="submission" date="2010-04" db="EMBL/GenBank/DDBJ databases">
        <authorList>
            <person name="Buell R."/>
            <person name="Hamilton J."/>
            <person name="Hostetler J."/>
        </authorList>
    </citation>
    <scope>NUCLEOTIDE SEQUENCE [LARGE SCALE GENOMIC DNA]</scope>
    <source>
        <strain evidence="2">DAOM:BR144</strain>
    </source>
</reference>
<protein>
    <submittedName>
        <fullName evidence="1">Uncharacterized protein</fullName>
    </submittedName>
</protein>
<reference evidence="1" key="3">
    <citation type="submission" date="2015-02" db="UniProtKB">
        <authorList>
            <consortium name="EnsemblProtists"/>
        </authorList>
    </citation>
    <scope>IDENTIFICATION</scope>
    <source>
        <strain evidence="1">DAOM BR144</strain>
    </source>
</reference>
<keyword evidence="2" id="KW-1185">Reference proteome</keyword>
<proteinExistence type="predicted"/>
<organism evidence="1 2">
    <name type="scientific">Globisporangium ultimum (strain ATCC 200006 / CBS 805.95 / DAOM BR144)</name>
    <name type="common">Pythium ultimum</name>
    <dbReference type="NCBI Taxonomy" id="431595"/>
    <lineage>
        <taxon>Eukaryota</taxon>
        <taxon>Sar</taxon>
        <taxon>Stramenopiles</taxon>
        <taxon>Oomycota</taxon>
        <taxon>Peronosporomycetes</taxon>
        <taxon>Pythiales</taxon>
        <taxon>Pythiaceae</taxon>
        <taxon>Globisporangium</taxon>
    </lineage>
</organism>
<dbReference type="EMBL" id="ADOS01001399">
    <property type="status" value="NOT_ANNOTATED_CDS"/>
    <property type="molecule type" value="Genomic_DNA"/>
</dbReference>
<dbReference type="HOGENOM" id="CLU_3407231_0_0_1"/>
<sequence>MSLLFLSDICVPFKNSIITAGIIGKDIVLY</sequence>
<name>K3XCU5_GLOUD</name>
<evidence type="ECO:0000313" key="1">
    <source>
        <dbReference type="EnsemblProtists" id="PYU1_T015044"/>
    </source>
</evidence>
<evidence type="ECO:0000313" key="2">
    <source>
        <dbReference type="Proteomes" id="UP000019132"/>
    </source>
</evidence>